<proteinExistence type="predicted"/>
<accession>N1PBQ8</accession>
<evidence type="ECO:0000256" key="1">
    <source>
        <dbReference type="SAM" id="MobiDB-lite"/>
    </source>
</evidence>
<dbReference type="eggNOG" id="ENOG502RR8W">
    <property type="taxonomic scope" value="Eukaryota"/>
</dbReference>
<feature type="compositionally biased region" description="Basic and acidic residues" evidence="1">
    <location>
        <begin position="91"/>
        <end position="107"/>
    </location>
</feature>
<evidence type="ECO:0000313" key="3">
    <source>
        <dbReference type="Proteomes" id="UP000016933"/>
    </source>
</evidence>
<dbReference type="AlphaFoldDB" id="N1PBQ8"/>
<reference evidence="3" key="1">
    <citation type="journal article" date="2012" name="PLoS Genet.">
        <title>The genomes of the fungal plant pathogens Cladosporium fulvum and Dothistroma septosporum reveal adaptation to different hosts and lifestyles but also signatures of common ancestry.</title>
        <authorList>
            <person name="de Wit P.J.G.M."/>
            <person name="van der Burgt A."/>
            <person name="Oekmen B."/>
            <person name="Stergiopoulos I."/>
            <person name="Abd-Elsalam K.A."/>
            <person name="Aerts A.L."/>
            <person name="Bahkali A.H."/>
            <person name="Beenen H.G."/>
            <person name="Chettri P."/>
            <person name="Cox M.P."/>
            <person name="Datema E."/>
            <person name="de Vries R.P."/>
            <person name="Dhillon B."/>
            <person name="Ganley A.R."/>
            <person name="Griffiths S.A."/>
            <person name="Guo Y."/>
            <person name="Hamelin R.C."/>
            <person name="Henrissat B."/>
            <person name="Kabir M.S."/>
            <person name="Jashni M.K."/>
            <person name="Kema G."/>
            <person name="Klaubauf S."/>
            <person name="Lapidus A."/>
            <person name="Levasseur A."/>
            <person name="Lindquist E."/>
            <person name="Mehrabi R."/>
            <person name="Ohm R.A."/>
            <person name="Owen T.J."/>
            <person name="Salamov A."/>
            <person name="Schwelm A."/>
            <person name="Schijlen E."/>
            <person name="Sun H."/>
            <person name="van den Burg H.A."/>
            <person name="van Ham R.C.H.J."/>
            <person name="Zhang S."/>
            <person name="Goodwin S.B."/>
            <person name="Grigoriev I.V."/>
            <person name="Collemare J."/>
            <person name="Bradshaw R.E."/>
        </authorList>
    </citation>
    <scope>NUCLEOTIDE SEQUENCE [LARGE SCALE GENOMIC DNA]</scope>
    <source>
        <strain evidence="3">NZE10 / CBS 128990</strain>
    </source>
</reference>
<reference evidence="2 3" key="2">
    <citation type="journal article" date="2012" name="PLoS Pathog.">
        <title>Diverse lifestyles and strategies of plant pathogenesis encoded in the genomes of eighteen Dothideomycetes fungi.</title>
        <authorList>
            <person name="Ohm R.A."/>
            <person name="Feau N."/>
            <person name="Henrissat B."/>
            <person name="Schoch C.L."/>
            <person name="Horwitz B.A."/>
            <person name="Barry K.W."/>
            <person name="Condon B.J."/>
            <person name="Copeland A.C."/>
            <person name="Dhillon B."/>
            <person name="Glaser F."/>
            <person name="Hesse C.N."/>
            <person name="Kosti I."/>
            <person name="LaButti K."/>
            <person name="Lindquist E.A."/>
            <person name="Lucas S."/>
            <person name="Salamov A.A."/>
            <person name="Bradshaw R.E."/>
            <person name="Ciuffetti L."/>
            <person name="Hamelin R.C."/>
            <person name="Kema G.H.J."/>
            <person name="Lawrence C."/>
            <person name="Scott J.A."/>
            <person name="Spatafora J.W."/>
            <person name="Turgeon B.G."/>
            <person name="de Wit P.J.G.M."/>
            <person name="Zhong S."/>
            <person name="Goodwin S.B."/>
            <person name="Grigoriev I.V."/>
        </authorList>
    </citation>
    <scope>NUCLEOTIDE SEQUENCE [LARGE SCALE GENOMIC DNA]</scope>
    <source>
        <strain evidence="3">NZE10 / CBS 128990</strain>
    </source>
</reference>
<keyword evidence="3" id="KW-1185">Reference proteome</keyword>
<feature type="region of interest" description="Disordered" evidence="1">
    <location>
        <begin position="78"/>
        <end position="132"/>
    </location>
</feature>
<dbReference type="STRING" id="675120.N1PBQ8"/>
<evidence type="ECO:0000313" key="2">
    <source>
        <dbReference type="EMBL" id="EME38557.1"/>
    </source>
</evidence>
<feature type="compositionally biased region" description="Polar residues" evidence="1">
    <location>
        <begin position="78"/>
        <end position="90"/>
    </location>
</feature>
<dbReference type="OrthoDB" id="10543430at2759"/>
<dbReference type="EMBL" id="KB446547">
    <property type="protein sequence ID" value="EME38557.1"/>
    <property type="molecule type" value="Genomic_DNA"/>
</dbReference>
<gene>
    <name evidence="2" type="ORF">DOTSEDRAFT_29585</name>
</gene>
<protein>
    <submittedName>
        <fullName evidence="2">Uncharacterized protein</fullName>
    </submittedName>
</protein>
<name>N1PBQ8_DOTSN</name>
<dbReference type="HOGENOM" id="CLU_813868_0_0_1"/>
<sequence length="341" mass="38534">MLSEDHLATTSDPIQHHNLNHSAEEESKAVARQAEPPPPLVDSRLTTHSELLTSETDIFHVGLPSVFEDILEDILSGSDQPILSPSSTSTTKDHGDSETDTNHRPSDDSDSSVDVPRVRRRDSIMAQEQFSKTADKEFEQVAEEEEQTAVQRVLGTYELLENILVHMMTTNTRSHMAWRGEAMGTILLAQRVNRTFHHIVQRSSKLQEHLFFRYQSPNRAQNRKLAWNPLLTHQNGSTRDFVSWSMLETDGFIGLQLASGGDARLDVPTVYSGVCRRGALPSSQESWRRMLISKGTTLRSQLQVGIRAPEGHRWQCDDFVIGAKTTMGQLWNKIKAQRQWT</sequence>
<dbReference type="Proteomes" id="UP000016933">
    <property type="component" value="Unassembled WGS sequence"/>
</dbReference>
<feature type="region of interest" description="Disordered" evidence="1">
    <location>
        <begin position="1"/>
        <end position="48"/>
    </location>
</feature>
<organism evidence="2 3">
    <name type="scientific">Dothistroma septosporum (strain NZE10 / CBS 128990)</name>
    <name type="common">Red band needle blight fungus</name>
    <name type="synonym">Mycosphaerella pini</name>
    <dbReference type="NCBI Taxonomy" id="675120"/>
    <lineage>
        <taxon>Eukaryota</taxon>
        <taxon>Fungi</taxon>
        <taxon>Dikarya</taxon>
        <taxon>Ascomycota</taxon>
        <taxon>Pezizomycotina</taxon>
        <taxon>Dothideomycetes</taxon>
        <taxon>Dothideomycetidae</taxon>
        <taxon>Mycosphaerellales</taxon>
        <taxon>Mycosphaerellaceae</taxon>
        <taxon>Dothistroma</taxon>
    </lineage>
</organism>